<evidence type="ECO:0000313" key="1">
    <source>
        <dbReference type="EMBL" id="KAF7371535.1"/>
    </source>
</evidence>
<keyword evidence="2" id="KW-1185">Reference proteome</keyword>
<dbReference type="Proteomes" id="UP000620124">
    <property type="component" value="Unassembled WGS sequence"/>
</dbReference>
<accession>A0A8H6Z2R0</accession>
<name>A0A8H6Z2R0_9AGAR</name>
<protein>
    <submittedName>
        <fullName evidence="1">Uncharacterized protein</fullName>
    </submittedName>
</protein>
<evidence type="ECO:0000313" key="2">
    <source>
        <dbReference type="Proteomes" id="UP000620124"/>
    </source>
</evidence>
<dbReference type="EMBL" id="JACAZI010000001">
    <property type="protein sequence ID" value="KAF7371535.1"/>
    <property type="molecule type" value="Genomic_DNA"/>
</dbReference>
<dbReference type="AlphaFoldDB" id="A0A8H6Z2R0"/>
<sequence length="91" mass="10009">MSDLDSVLNFKIVEASESSLGSAIAFRSSGNDALVPEKHPRLGELVWFRINLDVQCIWSSTNLLYRGLGEIKADSAYIRRIHTGSQSGSLI</sequence>
<organism evidence="1 2">
    <name type="scientific">Mycena venus</name>
    <dbReference type="NCBI Taxonomy" id="2733690"/>
    <lineage>
        <taxon>Eukaryota</taxon>
        <taxon>Fungi</taxon>
        <taxon>Dikarya</taxon>
        <taxon>Basidiomycota</taxon>
        <taxon>Agaricomycotina</taxon>
        <taxon>Agaricomycetes</taxon>
        <taxon>Agaricomycetidae</taxon>
        <taxon>Agaricales</taxon>
        <taxon>Marasmiineae</taxon>
        <taxon>Mycenaceae</taxon>
        <taxon>Mycena</taxon>
    </lineage>
</organism>
<comment type="caution">
    <text evidence="1">The sequence shown here is derived from an EMBL/GenBank/DDBJ whole genome shotgun (WGS) entry which is preliminary data.</text>
</comment>
<gene>
    <name evidence="1" type="ORF">MVEN_00008400</name>
</gene>
<reference evidence="1" key="1">
    <citation type="submission" date="2020-05" db="EMBL/GenBank/DDBJ databases">
        <title>Mycena genomes resolve the evolution of fungal bioluminescence.</title>
        <authorList>
            <person name="Tsai I.J."/>
        </authorList>
    </citation>
    <scope>NUCLEOTIDE SEQUENCE</scope>
    <source>
        <strain evidence="1">CCC161011</strain>
    </source>
</reference>
<proteinExistence type="predicted"/>